<name>A0A8J4SWV4_9TREM</name>
<dbReference type="InterPro" id="IPR009000">
    <property type="entry name" value="Transl_B-barrel_sf"/>
</dbReference>
<dbReference type="PANTHER" id="PTHR23237">
    <property type="entry name" value="NUCLEOLAR PROTEIN FAMILY A MEMBER 1 SNORNP PROTEIN GAR1"/>
    <property type="match status" value="1"/>
</dbReference>
<evidence type="ECO:0000313" key="11">
    <source>
        <dbReference type="Proteomes" id="UP000748531"/>
    </source>
</evidence>
<dbReference type="Gene3D" id="2.40.10.230">
    <property type="entry name" value="Probable tRNA pseudouridine synthase domain"/>
    <property type="match status" value="1"/>
</dbReference>
<evidence type="ECO:0000256" key="2">
    <source>
        <dbReference type="ARBA" id="ARBA00022517"/>
    </source>
</evidence>
<dbReference type="GO" id="GO:0034513">
    <property type="term" value="F:box H/ACA snoRNA binding"/>
    <property type="evidence" value="ECO:0007669"/>
    <property type="project" value="TreeGrafter"/>
</dbReference>
<sequence length="247" mass="26775">MGFTPRGRGGFRGGRGGRGRFDNTNHGPPDEVAEAGTYLHPCQEDIVCKLTSEKVPYFNVPVYLENKEQIGKIDEIFGPIKDAYFSIKLSDTLKSKSFKEGVKFYIDAYKFMPLDRILNPSASRGRGGGRGRGGRGDFRGGRGDFRGGRGGDRNSFRGGRGGDRGDFRGGRGDFRGGRGDFRGGRGDFRGGRGDFRGSRGDSRGGRGEFRGGRGGGRGFNNSFNSGKRESSDSPSFGGQGKRVRLDE</sequence>
<keyword evidence="11" id="KW-1185">Reference proteome</keyword>
<evidence type="ECO:0000256" key="9">
    <source>
        <dbReference type="SAM" id="MobiDB-lite"/>
    </source>
</evidence>
<organism evidence="10 11">
    <name type="scientific">Paragonimus heterotremus</name>
    <dbReference type="NCBI Taxonomy" id="100268"/>
    <lineage>
        <taxon>Eukaryota</taxon>
        <taxon>Metazoa</taxon>
        <taxon>Spiralia</taxon>
        <taxon>Lophotrochozoa</taxon>
        <taxon>Platyhelminthes</taxon>
        <taxon>Trematoda</taxon>
        <taxon>Digenea</taxon>
        <taxon>Plagiorchiida</taxon>
        <taxon>Troglotremata</taxon>
        <taxon>Troglotrematidae</taxon>
        <taxon>Paragonimus</taxon>
    </lineage>
</organism>
<comment type="similarity">
    <text evidence="7 8">Belongs to the GAR1 family.</text>
</comment>
<keyword evidence="2 8" id="KW-0690">Ribosome biogenesis</keyword>
<comment type="subunit">
    <text evidence="8">Component of the small nucleolar ribonucleoprotein particles containing H/ACA-type snoRNAs (H/ACA snoRNPs).</text>
</comment>
<keyword evidence="3 8" id="KW-0698">rRNA processing</keyword>
<proteinExistence type="inferred from homology"/>
<dbReference type="AlphaFoldDB" id="A0A8J4SWV4"/>
<dbReference type="OrthoDB" id="2187159at2759"/>
<comment type="caution">
    <text evidence="10">The sequence shown here is derived from an EMBL/GenBank/DDBJ whole genome shotgun (WGS) entry which is preliminary data.</text>
</comment>
<accession>A0A8J4SWV4</accession>
<protein>
    <recommendedName>
        <fullName evidence="8">H/ACA ribonucleoprotein complex subunit</fullName>
    </recommendedName>
</protein>
<feature type="compositionally biased region" description="Basic and acidic residues" evidence="9">
    <location>
        <begin position="134"/>
        <end position="211"/>
    </location>
</feature>
<keyword evidence="5 8" id="KW-0539">Nucleus</keyword>
<feature type="region of interest" description="Disordered" evidence="9">
    <location>
        <begin position="119"/>
        <end position="247"/>
    </location>
</feature>
<evidence type="ECO:0000256" key="6">
    <source>
        <dbReference type="ARBA" id="ARBA00023274"/>
    </source>
</evidence>
<comment type="subcellular location">
    <subcellularLocation>
        <location evidence="1 8">Nucleus</location>
        <location evidence="1 8">Nucleolus</location>
    </subcellularLocation>
</comment>
<dbReference type="InterPro" id="IPR038664">
    <property type="entry name" value="Gar1/Naf1_Cbf5-bd_sf"/>
</dbReference>
<evidence type="ECO:0000256" key="8">
    <source>
        <dbReference type="RuleBase" id="RU364004"/>
    </source>
</evidence>
<keyword evidence="6 8" id="KW-0687">Ribonucleoprotein</keyword>
<dbReference type="Proteomes" id="UP000748531">
    <property type="component" value="Unassembled WGS sequence"/>
</dbReference>
<dbReference type="SUPFAM" id="SSF50447">
    <property type="entry name" value="Translation proteins"/>
    <property type="match status" value="1"/>
</dbReference>
<evidence type="ECO:0000256" key="3">
    <source>
        <dbReference type="ARBA" id="ARBA00022552"/>
    </source>
</evidence>
<gene>
    <name evidence="10" type="ORF">PHET_06466</name>
</gene>
<dbReference type="FunFam" id="2.40.10.230:FF:000001">
    <property type="entry name" value="H/ACA ribonucleoprotein complex subunit"/>
    <property type="match status" value="1"/>
</dbReference>
<dbReference type="GO" id="GO:0031429">
    <property type="term" value="C:box H/ACA snoRNP complex"/>
    <property type="evidence" value="ECO:0007669"/>
    <property type="project" value="TreeGrafter"/>
</dbReference>
<evidence type="ECO:0000256" key="1">
    <source>
        <dbReference type="ARBA" id="ARBA00004604"/>
    </source>
</evidence>
<reference evidence="10" key="1">
    <citation type="submission" date="2019-05" db="EMBL/GenBank/DDBJ databases">
        <title>Annotation for the trematode Paragonimus heterotremus.</title>
        <authorList>
            <person name="Choi Y.-J."/>
        </authorList>
    </citation>
    <scope>NUCLEOTIDE SEQUENCE</scope>
    <source>
        <strain evidence="10">LC</strain>
    </source>
</reference>
<feature type="region of interest" description="Disordered" evidence="9">
    <location>
        <begin position="1"/>
        <end position="32"/>
    </location>
</feature>
<dbReference type="EMBL" id="LUCH01003367">
    <property type="protein sequence ID" value="KAF5400226.1"/>
    <property type="molecule type" value="Genomic_DNA"/>
</dbReference>
<comment type="function">
    <text evidence="8">Required for ribosome biogenesis. Part of a complex which catalyzes pseudouridylation of rRNA. This involves the isomerization of uridine such that the ribose is subsequently attached to C5, instead of the normal N1. Pseudouridine ("psi") residues may serve to stabilize the conformation of rRNAs.</text>
</comment>
<dbReference type="InterPro" id="IPR007504">
    <property type="entry name" value="H/ACA_rnp_Gar1/Naf1"/>
</dbReference>
<evidence type="ECO:0000256" key="5">
    <source>
        <dbReference type="ARBA" id="ARBA00023242"/>
    </source>
</evidence>
<keyword evidence="4 8" id="KW-0694">RNA-binding</keyword>
<evidence type="ECO:0000256" key="7">
    <source>
        <dbReference type="ARBA" id="ARBA00038293"/>
    </source>
</evidence>
<evidence type="ECO:0000256" key="4">
    <source>
        <dbReference type="ARBA" id="ARBA00022884"/>
    </source>
</evidence>
<dbReference type="Pfam" id="PF04410">
    <property type="entry name" value="Gar1"/>
    <property type="match status" value="1"/>
</dbReference>
<dbReference type="PANTHER" id="PTHR23237:SF6">
    <property type="entry name" value="H_ACA RIBONUCLEOPROTEIN COMPLEX SUBUNIT 1"/>
    <property type="match status" value="1"/>
</dbReference>
<dbReference type="GO" id="GO:0000454">
    <property type="term" value="P:snoRNA guided rRNA pseudouridine synthesis"/>
    <property type="evidence" value="ECO:0007669"/>
    <property type="project" value="TreeGrafter"/>
</dbReference>
<evidence type="ECO:0000313" key="10">
    <source>
        <dbReference type="EMBL" id="KAF5400226.1"/>
    </source>
</evidence>
<feature type="compositionally biased region" description="Gly residues" evidence="9">
    <location>
        <begin position="7"/>
        <end position="16"/>
    </location>
</feature>